<dbReference type="RefSeq" id="WP_090349883.1">
    <property type="nucleotide sequence ID" value="NZ_LT629751.1"/>
</dbReference>
<proteinExistence type="predicted"/>
<accession>A0A1H1WGA3</accession>
<dbReference type="GO" id="GO:0055085">
    <property type="term" value="P:transmembrane transport"/>
    <property type="evidence" value="ECO:0007669"/>
    <property type="project" value="InterPro"/>
</dbReference>
<dbReference type="Pfam" id="PF03480">
    <property type="entry name" value="DctP"/>
    <property type="match status" value="1"/>
</dbReference>
<evidence type="ECO:0000313" key="3">
    <source>
        <dbReference type="EMBL" id="SDS96095.1"/>
    </source>
</evidence>
<keyword evidence="1 2" id="KW-0732">Signal</keyword>
<dbReference type="InterPro" id="IPR018389">
    <property type="entry name" value="DctP_fam"/>
</dbReference>
<dbReference type="InterPro" id="IPR038404">
    <property type="entry name" value="TRAP_DctP_sf"/>
</dbReference>
<sequence length="340" mass="36426">MRTLNLVALAVSLGVAGVAQAADSYTLKVAHFLPSTSNAQVNIIEPWCEQLRQESNDRIKCQLYPSMQLGGTPAKLADMARNGVADIVWTAPAYSAGKFPRVEALELPFMLPYGGKAGNDIIWKFYEQYAKDDFKGYKVLSVFGDGGMDLHTRGKQVKTLADLSGLKLRASSRTAAKTIEALGATPVSMPPAQMTEAISKGVVDGALASWEVVPATKLNEVTQYHSATPAGQPAFGYTVLTMLMNQQKFNSMPKDLQEIIDRNSGQALNDRFATAWDKAMDSARSATPADGLVAIDEAAYKGMQDAAAGVADAWIKETSEKGIDGKALVEGARNLSSATR</sequence>
<keyword evidence="4" id="KW-1185">Reference proteome</keyword>
<dbReference type="PANTHER" id="PTHR33376">
    <property type="match status" value="1"/>
</dbReference>
<reference evidence="4" key="1">
    <citation type="submission" date="2016-10" db="EMBL/GenBank/DDBJ databases">
        <authorList>
            <person name="Varghese N."/>
            <person name="Submissions S."/>
        </authorList>
    </citation>
    <scope>NUCLEOTIDE SEQUENCE [LARGE SCALE GENOMIC DNA]</scope>
    <source>
        <strain evidence="4">KCTC 32247</strain>
    </source>
</reference>
<feature type="signal peptide" evidence="2">
    <location>
        <begin position="1"/>
        <end position="21"/>
    </location>
</feature>
<dbReference type="CDD" id="cd13665">
    <property type="entry name" value="PBP2_TRAP_Dctp3_4"/>
    <property type="match status" value="1"/>
</dbReference>
<dbReference type="AlphaFoldDB" id="A0A1H1WGA3"/>
<evidence type="ECO:0000256" key="1">
    <source>
        <dbReference type="ARBA" id="ARBA00022729"/>
    </source>
</evidence>
<organism evidence="3 4">
    <name type="scientific">Pseudomonas oryzae</name>
    <dbReference type="NCBI Taxonomy" id="1392877"/>
    <lineage>
        <taxon>Bacteria</taxon>
        <taxon>Pseudomonadati</taxon>
        <taxon>Pseudomonadota</taxon>
        <taxon>Gammaproteobacteria</taxon>
        <taxon>Pseudomonadales</taxon>
        <taxon>Pseudomonadaceae</taxon>
        <taxon>Pseudomonas</taxon>
    </lineage>
</organism>
<dbReference type="EMBL" id="LT629751">
    <property type="protein sequence ID" value="SDS96095.1"/>
    <property type="molecule type" value="Genomic_DNA"/>
</dbReference>
<protein>
    <submittedName>
        <fullName evidence="3">TRAP-type C4-dicarboxylate transport system, substrate-binding protein</fullName>
    </submittedName>
</protein>
<name>A0A1H1WGA3_9PSED</name>
<dbReference type="Proteomes" id="UP000243359">
    <property type="component" value="Chromosome I"/>
</dbReference>
<gene>
    <name evidence="3" type="ORF">SAMN05216221_3081</name>
</gene>
<evidence type="ECO:0000313" key="4">
    <source>
        <dbReference type="Proteomes" id="UP000243359"/>
    </source>
</evidence>
<evidence type="ECO:0000256" key="2">
    <source>
        <dbReference type="SAM" id="SignalP"/>
    </source>
</evidence>
<feature type="chain" id="PRO_5009264460" evidence="2">
    <location>
        <begin position="22"/>
        <end position="340"/>
    </location>
</feature>
<dbReference type="STRING" id="1392877.SAMN05216221_3081"/>
<dbReference type="NCBIfam" id="NF037995">
    <property type="entry name" value="TRAP_S1"/>
    <property type="match status" value="1"/>
</dbReference>
<dbReference type="OrthoDB" id="9177965at2"/>
<dbReference type="PANTHER" id="PTHR33376:SF15">
    <property type="entry name" value="BLL6794 PROTEIN"/>
    <property type="match status" value="1"/>
</dbReference>
<dbReference type="Gene3D" id="3.40.190.170">
    <property type="entry name" value="Bacterial extracellular solute-binding protein, family 7"/>
    <property type="match status" value="1"/>
</dbReference>